<dbReference type="Gene3D" id="2.40.70.10">
    <property type="entry name" value="Acid Proteases"/>
    <property type="match status" value="1"/>
</dbReference>
<proteinExistence type="predicted"/>
<evidence type="ECO:0008006" key="2">
    <source>
        <dbReference type="Google" id="ProtNLM"/>
    </source>
</evidence>
<dbReference type="AlphaFoldDB" id="A0A6L2JZR9"/>
<protein>
    <recommendedName>
        <fullName evidence="2">Reverse transcriptase domain-containing protein</fullName>
    </recommendedName>
</protein>
<name>A0A6L2JZR9_TANCI</name>
<dbReference type="EMBL" id="BKCJ010001422">
    <property type="protein sequence ID" value="GEU41325.1"/>
    <property type="molecule type" value="Genomic_DNA"/>
</dbReference>
<evidence type="ECO:0000313" key="1">
    <source>
        <dbReference type="EMBL" id="GEU41325.1"/>
    </source>
</evidence>
<dbReference type="PANTHER" id="PTHR33067">
    <property type="entry name" value="RNA-DIRECTED DNA POLYMERASE-RELATED"/>
    <property type="match status" value="1"/>
</dbReference>
<organism evidence="1">
    <name type="scientific">Tanacetum cinerariifolium</name>
    <name type="common">Dalmatian daisy</name>
    <name type="synonym">Chrysanthemum cinerariifolium</name>
    <dbReference type="NCBI Taxonomy" id="118510"/>
    <lineage>
        <taxon>Eukaryota</taxon>
        <taxon>Viridiplantae</taxon>
        <taxon>Streptophyta</taxon>
        <taxon>Embryophyta</taxon>
        <taxon>Tracheophyta</taxon>
        <taxon>Spermatophyta</taxon>
        <taxon>Magnoliopsida</taxon>
        <taxon>eudicotyledons</taxon>
        <taxon>Gunneridae</taxon>
        <taxon>Pentapetalae</taxon>
        <taxon>asterids</taxon>
        <taxon>campanulids</taxon>
        <taxon>Asterales</taxon>
        <taxon>Asteraceae</taxon>
        <taxon>Asteroideae</taxon>
        <taxon>Anthemideae</taxon>
        <taxon>Anthemidinae</taxon>
        <taxon>Tanacetum</taxon>
    </lineage>
</organism>
<gene>
    <name evidence="1" type="ORF">Tci_013303</name>
</gene>
<reference evidence="1" key="1">
    <citation type="journal article" date="2019" name="Sci. Rep.">
        <title>Draft genome of Tanacetum cinerariifolium, the natural source of mosquito coil.</title>
        <authorList>
            <person name="Yamashiro T."/>
            <person name="Shiraishi A."/>
            <person name="Satake H."/>
            <person name="Nakayama K."/>
        </authorList>
    </citation>
    <scope>NUCLEOTIDE SEQUENCE</scope>
</reference>
<comment type="caution">
    <text evidence="1">The sequence shown here is derived from an EMBL/GenBank/DDBJ whole genome shotgun (WGS) entry which is preliminary data.</text>
</comment>
<dbReference type="InterPro" id="IPR021109">
    <property type="entry name" value="Peptidase_aspartic_dom_sf"/>
</dbReference>
<dbReference type="PANTHER" id="PTHR33067:SF9">
    <property type="entry name" value="RNA-DIRECTED DNA POLYMERASE"/>
    <property type="match status" value="1"/>
</dbReference>
<sequence length="186" mass="21491">MEESLSKFMAKSTKRQDENSNLIKEIRASMDAANKNQGASIKALEIQIGQMSKEVLGKLIDIREPATELKRMLREKPRIDFIVLDMPEDVKVPLILGRPCLSTAHAKIDVFRKNIALRVRDDKIVFKSDNPTSNIIRRVYALGLRERMEPDLEARLMREDLILNRSLDPMYKDYIELNDLNKPLEL</sequence>
<accession>A0A6L2JZR9</accession>